<comment type="caution">
    <text evidence="1">The sequence shown here is derived from an EMBL/GenBank/DDBJ whole genome shotgun (WGS) entry which is preliminary data.</text>
</comment>
<proteinExistence type="predicted"/>
<evidence type="ECO:0000313" key="1">
    <source>
        <dbReference type="EMBL" id="MDQ2584911.1"/>
    </source>
</evidence>
<dbReference type="Proteomes" id="UP001225605">
    <property type="component" value="Unassembled WGS sequence"/>
</dbReference>
<evidence type="ECO:0000313" key="2">
    <source>
        <dbReference type="Proteomes" id="UP001225605"/>
    </source>
</evidence>
<dbReference type="EMBL" id="NSDM01000005">
    <property type="protein sequence ID" value="MDQ2584911.1"/>
    <property type="molecule type" value="Genomic_DNA"/>
</dbReference>
<sequence>MRMTTPIFDALFETHFGPVNRHTTARRGRPDVAEQRIPEQQPTAGLLQQWWDTAARHGLHGR</sequence>
<accession>A0ABU0WYG9</accession>
<keyword evidence="2" id="KW-1185">Reference proteome</keyword>
<name>A0ABU0WYG9_9PSEU</name>
<reference evidence="1 2" key="1">
    <citation type="submission" date="2017-06" db="EMBL/GenBank/DDBJ databases">
        <title>Cultured bacterium strain Saccharothrix yanglingensis Hhs.015.</title>
        <authorList>
            <person name="Xia Y."/>
        </authorList>
    </citation>
    <scope>NUCLEOTIDE SEQUENCE [LARGE SCALE GENOMIC DNA]</scope>
    <source>
        <strain evidence="1 2">Hhs.015</strain>
    </source>
</reference>
<gene>
    <name evidence="1" type="ORF">CKY47_13145</name>
</gene>
<organism evidence="1 2">
    <name type="scientific">Saccharothrix yanglingensis</name>
    <dbReference type="NCBI Taxonomy" id="659496"/>
    <lineage>
        <taxon>Bacteria</taxon>
        <taxon>Bacillati</taxon>
        <taxon>Actinomycetota</taxon>
        <taxon>Actinomycetes</taxon>
        <taxon>Pseudonocardiales</taxon>
        <taxon>Pseudonocardiaceae</taxon>
        <taxon>Saccharothrix</taxon>
    </lineage>
</organism>
<protein>
    <submittedName>
        <fullName evidence="1">Uncharacterized protein</fullName>
    </submittedName>
</protein>